<accession>A0A073K189</accession>
<comment type="caution">
    <text evidence="1">The sequence shown here is derived from an EMBL/GenBank/DDBJ whole genome shotgun (WGS) entry which is preliminary data.</text>
</comment>
<dbReference type="GO" id="GO:0016301">
    <property type="term" value="F:kinase activity"/>
    <property type="evidence" value="ECO:0007669"/>
    <property type="project" value="UniProtKB-KW"/>
</dbReference>
<dbReference type="AlphaFoldDB" id="A0A073K189"/>
<dbReference type="Proteomes" id="UP000027822">
    <property type="component" value="Unassembled WGS sequence"/>
</dbReference>
<keyword evidence="1" id="KW-0808">Transferase</keyword>
<dbReference type="RefSeq" id="WP_034637752.1">
    <property type="nucleotide sequence ID" value="NZ_CBCSJC010000004.1"/>
</dbReference>
<evidence type="ECO:0000313" key="1">
    <source>
        <dbReference type="EMBL" id="KEK20311.1"/>
    </source>
</evidence>
<dbReference type="SMART" id="SM00028">
    <property type="entry name" value="TPR"/>
    <property type="match status" value="5"/>
</dbReference>
<dbReference type="STRING" id="574376.BAMA_17915"/>
<dbReference type="eggNOG" id="COG0457">
    <property type="taxonomic scope" value="Bacteria"/>
</dbReference>
<dbReference type="InterPro" id="IPR011990">
    <property type="entry name" value="TPR-like_helical_dom_sf"/>
</dbReference>
<reference evidence="1 2" key="1">
    <citation type="submission" date="2014-06" db="EMBL/GenBank/DDBJ databases">
        <title>Draft genome sequence of Bacillus manliponensis JCM 15802 (MCCC 1A00708).</title>
        <authorList>
            <person name="Lai Q."/>
            <person name="Liu Y."/>
            <person name="Shao Z."/>
        </authorList>
    </citation>
    <scope>NUCLEOTIDE SEQUENCE [LARGE SCALE GENOMIC DNA]</scope>
    <source>
        <strain evidence="1 2">JCM 15802</strain>
    </source>
</reference>
<organism evidence="1 2">
    <name type="scientific">Bacillus manliponensis</name>
    <dbReference type="NCBI Taxonomy" id="574376"/>
    <lineage>
        <taxon>Bacteria</taxon>
        <taxon>Bacillati</taxon>
        <taxon>Bacillota</taxon>
        <taxon>Bacilli</taxon>
        <taxon>Bacillales</taxon>
        <taxon>Bacillaceae</taxon>
        <taxon>Bacillus</taxon>
        <taxon>Bacillus cereus group</taxon>
    </lineage>
</organism>
<dbReference type="InterPro" id="IPR019734">
    <property type="entry name" value="TPR_rpt"/>
</dbReference>
<dbReference type="SUPFAM" id="SSF48452">
    <property type="entry name" value="TPR-like"/>
    <property type="match status" value="1"/>
</dbReference>
<dbReference type="Pfam" id="PF18801">
    <property type="entry name" value="RapH_N"/>
    <property type="match status" value="1"/>
</dbReference>
<dbReference type="EMBL" id="JOTN01000004">
    <property type="protein sequence ID" value="KEK20311.1"/>
    <property type="molecule type" value="Genomic_DNA"/>
</dbReference>
<protein>
    <submittedName>
        <fullName evidence="1">Histidine kinase</fullName>
    </submittedName>
</protein>
<dbReference type="OrthoDB" id="2957368at2"/>
<keyword evidence="1" id="KW-0418">Kinase</keyword>
<proteinExistence type="predicted"/>
<evidence type="ECO:0000313" key="2">
    <source>
        <dbReference type="Proteomes" id="UP000027822"/>
    </source>
</evidence>
<sequence length="364" mass="42890">MNVQIKGNEQISKLLSDWYQEIRSRNIDNAHSLKEEINSIIHNNEVDSNMLLYYYLLDFGYKYLVDNLSVSKNSFDKIESFDIPADNFLSYYYHFYKAVHSNAIGNYNLAKEHYDKAEFLLKHIPDELEEAEFHYNLATYHYHIYQALLAIKHGTKARDIFAKHENYELKAAYCDNLLGLACTHLKEFELAEEYFVTAMDTFQKQKNEKAILLVRHNLGFMYASQNLSSLAIRYLSEVVEKKPHHYKAIFVKAKEHVKLGEEEIASQLIEKGLTICKELGNEEYQYHFTILREINKKVAAEELEKAVLAGMGYLKNERLWEYVQEYMEELAVQFHKEGSFEQGSKYFYLSYEAKKEIFKKEALK</sequence>
<name>A0A073K189_9BACI</name>
<dbReference type="Gene3D" id="1.25.40.10">
    <property type="entry name" value="Tetratricopeptide repeat domain"/>
    <property type="match status" value="1"/>
</dbReference>
<keyword evidence="2" id="KW-1185">Reference proteome</keyword>
<gene>
    <name evidence="1" type="ORF">BAMA_17915</name>
</gene>